<dbReference type="SUPFAM" id="SSF88946">
    <property type="entry name" value="Sigma2 domain of RNA polymerase sigma factors"/>
    <property type="match status" value="1"/>
</dbReference>
<evidence type="ECO:0000313" key="8">
    <source>
        <dbReference type="Proteomes" id="UP000293874"/>
    </source>
</evidence>
<evidence type="ECO:0000313" key="7">
    <source>
        <dbReference type="EMBL" id="RZS71951.1"/>
    </source>
</evidence>
<dbReference type="InterPro" id="IPR039425">
    <property type="entry name" value="RNA_pol_sigma-70-like"/>
</dbReference>
<reference evidence="7 8" key="1">
    <citation type="submission" date="2019-02" db="EMBL/GenBank/DDBJ databases">
        <title>Genomic Encyclopedia of Type Strains, Phase IV (KMG-IV): sequencing the most valuable type-strain genomes for metagenomic binning, comparative biology and taxonomic classification.</title>
        <authorList>
            <person name="Goeker M."/>
        </authorList>
    </citation>
    <scope>NUCLEOTIDE SEQUENCE [LARGE SCALE GENOMIC DNA]</scope>
    <source>
        <strain evidence="7 8">DSM 18116</strain>
    </source>
</reference>
<name>A0A4V2F105_9BACT</name>
<dbReference type="RefSeq" id="WP_130542417.1">
    <property type="nucleotide sequence ID" value="NZ_CP042431.1"/>
</dbReference>
<sequence length="208" mass="24134">MNCPSNVFALIDFSLFNTDPALLQRFSQGDQQAFASIYGQYHSLIYNYLLKFTKNPTLAEDLLHDIFLKIWDARERVDIKTSFSAYLFGLARNTVITQLNRMSLYDAIRDEMLSNAELELHPRHLMNKVEAREYEELLEKAINSLPPQRKEAFILCRQQGKTYEEAAIIMNISKNTLKQHLQLSVKSIKEYLLEHGNISLLMILVAFN</sequence>
<evidence type="ECO:0000256" key="3">
    <source>
        <dbReference type="ARBA" id="ARBA00023082"/>
    </source>
</evidence>
<organism evidence="7 8">
    <name type="scientific">Pseudobacter ginsenosidimutans</name>
    <dbReference type="NCBI Taxonomy" id="661488"/>
    <lineage>
        <taxon>Bacteria</taxon>
        <taxon>Pseudomonadati</taxon>
        <taxon>Bacteroidota</taxon>
        <taxon>Chitinophagia</taxon>
        <taxon>Chitinophagales</taxon>
        <taxon>Chitinophagaceae</taxon>
        <taxon>Pseudobacter</taxon>
    </lineage>
</organism>
<dbReference type="GO" id="GO:0003677">
    <property type="term" value="F:DNA binding"/>
    <property type="evidence" value="ECO:0007669"/>
    <property type="project" value="InterPro"/>
</dbReference>
<dbReference type="GO" id="GO:0006352">
    <property type="term" value="P:DNA-templated transcription initiation"/>
    <property type="evidence" value="ECO:0007669"/>
    <property type="project" value="InterPro"/>
</dbReference>
<dbReference type="GO" id="GO:0016987">
    <property type="term" value="F:sigma factor activity"/>
    <property type="evidence" value="ECO:0007669"/>
    <property type="project" value="UniProtKB-KW"/>
</dbReference>
<dbReference type="InterPro" id="IPR036388">
    <property type="entry name" value="WH-like_DNA-bd_sf"/>
</dbReference>
<dbReference type="Gene3D" id="1.10.1740.10">
    <property type="match status" value="1"/>
</dbReference>
<evidence type="ECO:0000256" key="4">
    <source>
        <dbReference type="ARBA" id="ARBA00023163"/>
    </source>
</evidence>
<keyword evidence="2" id="KW-0805">Transcription regulation</keyword>
<accession>A0A4V2F105</accession>
<dbReference type="Proteomes" id="UP000293874">
    <property type="component" value="Unassembled WGS sequence"/>
</dbReference>
<dbReference type="NCBIfam" id="TIGR02937">
    <property type="entry name" value="sigma70-ECF"/>
    <property type="match status" value="1"/>
</dbReference>
<dbReference type="Gene3D" id="1.10.10.10">
    <property type="entry name" value="Winged helix-like DNA-binding domain superfamily/Winged helix DNA-binding domain"/>
    <property type="match status" value="1"/>
</dbReference>
<dbReference type="NCBIfam" id="TIGR02985">
    <property type="entry name" value="Sig70_bacteroi1"/>
    <property type="match status" value="1"/>
</dbReference>
<dbReference type="PANTHER" id="PTHR43133:SF46">
    <property type="entry name" value="RNA POLYMERASE SIGMA-70 FACTOR ECF SUBFAMILY"/>
    <property type="match status" value="1"/>
</dbReference>
<dbReference type="SUPFAM" id="SSF88659">
    <property type="entry name" value="Sigma3 and sigma4 domains of RNA polymerase sigma factors"/>
    <property type="match status" value="1"/>
</dbReference>
<protein>
    <submittedName>
        <fullName evidence="7">RNA polymerase sigma-70 factor (ECF subfamily)</fullName>
    </submittedName>
</protein>
<proteinExistence type="inferred from homology"/>
<keyword evidence="4" id="KW-0804">Transcription</keyword>
<dbReference type="PANTHER" id="PTHR43133">
    <property type="entry name" value="RNA POLYMERASE ECF-TYPE SIGMA FACTO"/>
    <property type="match status" value="1"/>
</dbReference>
<comment type="similarity">
    <text evidence="1">Belongs to the sigma-70 factor family. ECF subfamily.</text>
</comment>
<dbReference type="InterPro" id="IPR014327">
    <property type="entry name" value="RNA_pol_sigma70_bacteroid"/>
</dbReference>
<dbReference type="OrthoDB" id="799938at2"/>
<comment type="caution">
    <text evidence="7">The sequence shown here is derived from an EMBL/GenBank/DDBJ whole genome shotgun (WGS) entry which is preliminary data.</text>
</comment>
<feature type="domain" description="RNA polymerase sigma-70 region 2" evidence="5">
    <location>
        <begin position="38"/>
        <end position="101"/>
    </location>
</feature>
<evidence type="ECO:0000259" key="6">
    <source>
        <dbReference type="Pfam" id="PF08281"/>
    </source>
</evidence>
<evidence type="ECO:0000256" key="2">
    <source>
        <dbReference type="ARBA" id="ARBA00023015"/>
    </source>
</evidence>
<dbReference type="Pfam" id="PF04542">
    <property type="entry name" value="Sigma70_r2"/>
    <property type="match status" value="1"/>
</dbReference>
<keyword evidence="8" id="KW-1185">Reference proteome</keyword>
<dbReference type="AlphaFoldDB" id="A0A4V2F105"/>
<gene>
    <name evidence="7" type="ORF">EV199_3864</name>
</gene>
<dbReference type="InterPro" id="IPR013249">
    <property type="entry name" value="RNA_pol_sigma70_r4_t2"/>
</dbReference>
<dbReference type="EMBL" id="SGXA01000002">
    <property type="protein sequence ID" value="RZS71951.1"/>
    <property type="molecule type" value="Genomic_DNA"/>
</dbReference>
<evidence type="ECO:0000259" key="5">
    <source>
        <dbReference type="Pfam" id="PF04542"/>
    </source>
</evidence>
<dbReference type="InterPro" id="IPR007627">
    <property type="entry name" value="RNA_pol_sigma70_r2"/>
</dbReference>
<dbReference type="InterPro" id="IPR013324">
    <property type="entry name" value="RNA_pol_sigma_r3/r4-like"/>
</dbReference>
<dbReference type="InterPro" id="IPR014284">
    <property type="entry name" value="RNA_pol_sigma-70_dom"/>
</dbReference>
<keyword evidence="3" id="KW-0731">Sigma factor</keyword>
<dbReference type="Pfam" id="PF08281">
    <property type="entry name" value="Sigma70_r4_2"/>
    <property type="match status" value="1"/>
</dbReference>
<feature type="domain" description="RNA polymerase sigma factor 70 region 4 type 2" evidence="6">
    <location>
        <begin position="136"/>
        <end position="186"/>
    </location>
</feature>
<evidence type="ECO:0000256" key="1">
    <source>
        <dbReference type="ARBA" id="ARBA00010641"/>
    </source>
</evidence>
<dbReference type="InterPro" id="IPR013325">
    <property type="entry name" value="RNA_pol_sigma_r2"/>
</dbReference>